<feature type="compositionally biased region" description="Acidic residues" evidence="1">
    <location>
        <begin position="874"/>
        <end position="895"/>
    </location>
</feature>
<sequence length="938" mass="109143">MSIFLNLLNLLVLACFYFQQVKCVDILEPADLMYDELLKENNYTKDYRILKKKQSEETIMVSLDSLGLNYQIQAKYIYDNEEVNAKQEYVFSSYSSHLFLTEYMQRSPSTNKTLIQLYQQSKLIGYEIRLSLQDTSKNNQTEFEFKITYYREEDIDSLEDGTSTKFLNMFSGDSEWKKIDFPVNLMEMMIFTLENAYDIEFFMYSKFANNLTSTTPQNCAIPYTISRYSLKSLQSSQTVMILLRRKYDINPKTTPNIIDFKLSILSIYSLDNKLSIFRHDFANFDVLLPIFNANKILNKKSKNETQKSFLEISNSQLNTSNQNKTFDFQNSTIYQQKKNQTKLLNSEKKNQLKYANLNQTRGINQIENQKQISSKKRQLQLTPFEQFIIQNVMEYEVIFPIYDYTQPFYLGAVASSCNSYIKYQLCNMIDDCSSTNLQLNETDLVYFSDKFSNIDQTTTAKALIKPSEYNSCKPNCFVHAILHIELLLDPQSDFETFKLQSSQIIHDMSNPAKPFFDYLPLLAYTFFSVEVPEDLNQLTIQYFSGYQHCYLLFSHSYVPIKDNNTSVVSESIDDNTLPSQIQQLRRTLQYSGDKFQTELVKYELPEIDLRPVKHSFYLDTKYPTFQSGQLIVKPAKKGIHIFSTINLSPMYSPFTIQVNSFNLRQMTNSSYISITLQGINDLQSLYYDKTSTKDNNILLQFCSQLTDITIYASSCPNNQTISQCHIPSKQHHSFYQNIASKNSSIPDLCPNEICHILFTIQYNPFTVLEDQEESNENQIKKFSVTLIEIGDKSSQTVNKDDQSKNQPKKNEAGNTQETPYNYKWIIISCCILLGLITLASGLMCYIKMKQNKILKQMKRQNKQLLSKKNGQNDEYNEDEDDDEDDDEEDDNFEVGEEFKIKDIESNKKINPITVNEDMFLERTSTNSRQNGEQYLSIG</sequence>
<reference evidence="5" key="1">
    <citation type="journal article" date="2006" name="PLoS Biol.">
        <title>Macronuclear genome sequence of the ciliate Tetrahymena thermophila, a model eukaryote.</title>
        <authorList>
            <person name="Eisen J.A."/>
            <person name="Coyne R.S."/>
            <person name="Wu M."/>
            <person name="Wu D."/>
            <person name="Thiagarajan M."/>
            <person name="Wortman J.R."/>
            <person name="Badger J.H."/>
            <person name="Ren Q."/>
            <person name="Amedeo P."/>
            <person name="Jones K.M."/>
            <person name="Tallon L.J."/>
            <person name="Delcher A.L."/>
            <person name="Salzberg S.L."/>
            <person name="Silva J.C."/>
            <person name="Haas B.J."/>
            <person name="Majoros W.H."/>
            <person name="Farzad M."/>
            <person name="Carlton J.M."/>
            <person name="Smith R.K. Jr."/>
            <person name="Garg J."/>
            <person name="Pearlman R.E."/>
            <person name="Karrer K.M."/>
            <person name="Sun L."/>
            <person name="Manning G."/>
            <person name="Elde N.C."/>
            <person name="Turkewitz A.P."/>
            <person name="Asai D.J."/>
            <person name="Wilkes D.E."/>
            <person name="Wang Y."/>
            <person name="Cai H."/>
            <person name="Collins K."/>
            <person name="Stewart B.A."/>
            <person name="Lee S.R."/>
            <person name="Wilamowska K."/>
            <person name="Weinberg Z."/>
            <person name="Ruzzo W.L."/>
            <person name="Wloga D."/>
            <person name="Gaertig J."/>
            <person name="Frankel J."/>
            <person name="Tsao C.-C."/>
            <person name="Gorovsky M.A."/>
            <person name="Keeling P.J."/>
            <person name="Waller R.F."/>
            <person name="Patron N.J."/>
            <person name="Cherry J.M."/>
            <person name="Stover N.A."/>
            <person name="Krieger C.J."/>
            <person name="del Toro C."/>
            <person name="Ryder H.F."/>
            <person name="Williamson S.C."/>
            <person name="Barbeau R.A."/>
            <person name="Hamilton E.P."/>
            <person name="Orias E."/>
        </authorList>
    </citation>
    <scope>NUCLEOTIDE SEQUENCE [LARGE SCALE GENOMIC DNA]</scope>
    <source>
        <strain evidence="5">SB210</strain>
    </source>
</reference>
<evidence type="ECO:0000313" key="4">
    <source>
        <dbReference type="EMBL" id="EAS05344.1"/>
    </source>
</evidence>
<keyword evidence="3" id="KW-0732">Signal</keyword>
<evidence type="ECO:0000256" key="1">
    <source>
        <dbReference type="SAM" id="MobiDB-lite"/>
    </source>
</evidence>
<dbReference type="RefSeq" id="XP_001025589.1">
    <property type="nucleotide sequence ID" value="XM_001025589.3"/>
</dbReference>
<dbReference type="HOGENOM" id="CLU_312736_0_0_1"/>
<feature type="region of interest" description="Disordered" evidence="1">
    <location>
        <begin position="865"/>
        <end position="897"/>
    </location>
</feature>
<evidence type="ECO:0000256" key="3">
    <source>
        <dbReference type="SAM" id="SignalP"/>
    </source>
</evidence>
<protein>
    <submittedName>
        <fullName evidence="4">Transmembrane protein, putative</fullName>
    </submittedName>
</protein>
<dbReference type="InParanoid" id="Q24C94"/>
<dbReference type="EMBL" id="GG662372">
    <property type="protein sequence ID" value="EAS05344.1"/>
    <property type="molecule type" value="Genomic_DNA"/>
</dbReference>
<name>Q24C94_TETTS</name>
<accession>Q24C94</accession>
<feature type="chain" id="PRO_5004202581" evidence="3">
    <location>
        <begin position="24"/>
        <end position="938"/>
    </location>
</feature>
<feature type="transmembrane region" description="Helical" evidence="2">
    <location>
        <begin position="824"/>
        <end position="846"/>
    </location>
</feature>
<dbReference type="KEGG" id="tet:TTHERM_00695780"/>
<evidence type="ECO:0000256" key="2">
    <source>
        <dbReference type="SAM" id="Phobius"/>
    </source>
</evidence>
<dbReference type="GeneID" id="7837808"/>
<dbReference type="AlphaFoldDB" id="Q24C94"/>
<keyword evidence="2" id="KW-1133">Transmembrane helix</keyword>
<dbReference type="Proteomes" id="UP000009168">
    <property type="component" value="Unassembled WGS sequence"/>
</dbReference>
<feature type="compositionally biased region" description="Basic and acidic residues" evidence="1">
    <location>
        <begin position="798"/>
        <end position="811"/>
    </location>
</feature>
<feature type="region of interest" description="Disordered" evidence="1">
    <location>
        <begin position="793"/>
        <end position="815"/>
    </location>
</feature>
<proteinExistence type="predicted"/>
<evidence type="ECO:0000313" key="5">
    <source>
        <dbReference type="Proteomes" id="UP000009168"/>
    </source>
</evidence>
<keyword evidence="2 4" id="KW-0812">Transmembrane</keyword>
<gene>
    <name evidence="4" type="ORF">TTHERM_00695780</name>
</gene>
<keyword evidence="2" id="KW-0472">Membrane</keyword>
<feature type="signal peptide" evidence="3">
    <location>
        <begin position="1"/>
        <end position="23"/>
    </location>
</feature>
<keyword evidence="5" id="KW-1185">Reference proteome</keyword>
<organism evidence="4 5">
    <name type="scientific">Tetrahymena thermophila (strain SB210)</name>
    <dbReference type="NCBI Taxonomy" id="312017"/>
    <lineage>
        <taxon>Eukaryota</taxon>
        <taxon>Sar</taxon>
        <taxon>Alveolata</taxon>
        <taxon>Ciliophora</taxon>
        <taxon>Intramacronucleata</taxon>
        <taxon>Oligohymenophorea</taxon>
        <taxon>Hymenostomatida</taxon>
        <taxon>Tetrahymenina</taxon>
        <taxon>Tetrahymenidae</taxon>
        <taxon>Tetrahymena</taxon>
    </lineage>
</organism>